<dbReference type="HOGENOM" id="CLU_1757789_0_0_11"/>
<dbReference type="STRING" id="457427.SSOG_01591"/>
<dbReference type="OrthoDB" id="4261586at2"/>
<name>D9WPL4_9ACTN</name>
<dbReference type="EMBL" id="GG657754">
    <property type="protein sequence ID" value="EFL21879.1"/>
    <property type="molecule type" value="Genomic_DNA"/>
</dbReference>
<sequence>MTATEPRRRHSRAKGRDHERRDRRAALDVLLARADRRRLSRTEAALLREYVVEEQRTGDECRKANAGSTRALAEHREAADTVIRELEGDLAEARQRAADAEQQLAAVRTVLPTQPRPRLGLPNALAYEDGRHDMADAVRDALAPADQS</sequence>
<feature type="region of interest" description="Disordered" evidence="2">
    <location>
        <begin position="1"/>
        <end position="23"/>
    </location>
</feature>
<keyword evidence="4" id="KW-1185">Reference proteome</keyword>
<dbReference type="RefSeq" id="WP_009713700.1">
    <property type="nucleotide sequence ID" value="NZ_GG657754.1"/>
</dbReference>
<feature type="compositionally biased region" description="Basic and acidic residues" evidence="2">
    <location>
        <begin position="14"/>
        <end position="23"/>
    </location>
</feature>
<evidence type="ECO:0000256" key="2">
    <source>
        <dbReference type="SAM" id="MobiDB-lite"/>
    </source>
</evidence>
<keyword evidence="1" id="KW-0175">Coiled coil</keyword>
<evidence type="ECO:0000313" key="3">
    <source>
        <dbReference type="EMBL" id="EFL21879.1"/>
    </source>
</evidence>
<dbReference type="AlphaFoldDB" id="D9WPL4"/>
<protein>
    <submittedName>
        <fullName evidence="3">Uncharacterized protein</fullName>
    </submittedName>
</protein>
<evidence type="ECO:0000256" key="1">
    <source>
        <dbReference type="SAM" id="Coils"/>
    </source>
</evidence>
<organism evidence="3 4">
    <name type="scientific">Streptomyces himastatinicus ATCC 53653</name>
    <dbReference type="NCBI Taxonomy" id="457427"/>
    <lineage>
        <taxon>Bacteria</taxon>
        <taxon>Bacillati</taxon>
        <taxon>Actinomycetota</taxon>
        <taxon>Actinomycetes</taxon>
        <taxon>Kitasatosporales</taxon>
        <taxon>Streptomycetaceae</taxon>
        <taxon>Streptomyces</taxon>
        <taxon>Streptomyces violaceusniger group</taxon>
    </lineage>
</organism>
<evidence type="ECO:0000313" key="4">
    <source>
        <dbReference type="Proteomes" id="UP000003963"/>
    </source>
</evidence>
<accession>D9WPL4</accession>
<proteinExistence type="predicted"/>
<reference evidence="3 4" key="1">
    <citation type="submission" date="2009-02" db="EMBL/GenBank/DDBJ databases">
        <title>Annotation of Streptomyces hygroscopicus strain ATCC 53653.</title>
        <authorList>
            <consortium name="The Broad Institute Genome Sequencing Platform"/>
            <consortium name="Broad Institute Microbial Sequencing Center"/>
            <person name="Fischbach M."/>
            <person name="Godfrey P."/>
            <person name="Ward D."/>
            <person name="Young S."/>
            <person name="Zeng Q."/>
            <person name="Koehrsen M."/>
            <person name="Alvarado L."/>
            <person name="Berlin A.M."/>
            <person name="Bochicchio J."/>
            <person name="Borenstein D."/>
            <person name="Chapman S.B."/>
            <person name="Chen Z."/>
            <person name="Engels R."/>
            <person name="Freedman E."/>
            <person name="Gellesch M."/>
            <person name="Goldberg J."/>
            <person name="Griggs A."/>
            <person name="Gujja S."/>
            <person name="Heilman E.R."/>
            <person name="Heiman D.I."/>
            <person name="Hepburn T.A."/>
            <person name="Howarth C."/>
            <person name="Jen D."/>
            <person name="Larson L."/>
            <person name="Lewis B."/>
            <person name="Mehta T."/>
            <person name="Park D."/>
            <person name="Pearson M."/>
            <person name="Richards J."/>
            <person name="Roberts A."/>
            <person name="Saif S."/>
            <person name="Shea T.D."/>
            <person name="Shenoy N."/>
            <person name="Sisk P."/>
            <person name="Stolte C."/>
            <person name="Sykes S.N."/>
            <person name="Thomson T."/>
            <person name="Walk T."/>
            <person name="White J."/>
            <person name="Yandava C."/>
            <person name="Straight P."/>
            <person name="Clardy J."/>
            <person name="Hung D."/>
            <person name="Kolter R."/>
            <person name="Mekalanos J."/>
            <person name="Walker S."/>
            <person name="Walsh C.T."/>
            <person name="Wieland-Brown L.C."/>
            <person name="Haas B."/>
            <person name="Nusbaum C."/>
            <person name="Birren B."/>
        </authorList>
    </citation>
    <scope>NUCLEOTIDE SEQUENCE [LARGE SCALE GENOMIC DNA]</scope>
    <source>
        <strain evidence="3 4">ATCC 53653</strain>
    </source>
</reference>
<feature type="coiled-coil region" evidence="1">
    <location>
        <begin position="76"/>
        <end position="110"/>
    </location>
</feature>
<gene>
    <name evidence="3" type="ORF">SSOG_01591</name>
</gene>
<dbReference type="Proteomes" id="UP000003963">
    <property type="component" value="Unassembled WGS sequence"/>
</dbReference>